<dbReference type="EMBL" id="FTOC01000001">
    <property type="protein sequence ID" value="SIS37062.1"/>
    <property type="molecule type" value="Genomic_DNA"/>
</dbReference>
<proteinExistence type="predicted"/>
<dbReference type="RefSeq" id="WP_076556478.1">
    <property type="nucleotide sequence ID" value="NZ_FTOC01000001.1"/>
</dbReference>
<dbReference type="Gene3D" id="2.170.130.30">
    <property type="match status" value="1"/>
</dbReference>
<dbReference type="AlphaFoldDB" id="A0A1N7IJ31"/>
<evidence type="ECO:0000313" key="2">
    <source>
        <dbReference type="EMBL" id="SIS37062.1"/>
    </source>
</evidence>
<dbReference type="PROSITE" id="PS51257">
    <property type="entry name" value="PROKAR_LIPOPROTEIN"/>
    <property type="match status" value="1"/>
</dbReference>
<evidence type="ECO:0000259" key="1">
    <source>
        <dbReference type="Pfam" id="PF14478"/>
    </source>
</evidence>
<protein>
    <recommendedName>
        <fullName evidence="1">Transcobalamin-like C-terminal domain-containing protein</fullName>
    </recommendedName>
</protein>
<dbReference type="OrthoDB" id="2870483at2"/>
<reference evidence="3" key="1">
    <citation type="submission" date="2017-01" db="EMBL/GenBank/DDBJ databases">
        <authorList>
            <person name="Varghese N."/>
            <person name="Submissions S."/>
        </authorList>
    </citation>
    <scope>NUCLEOTIDE SEQUENCE [LARGE SCALE GENOMIC DNA]</scope>
    <source>
        <strain evidence="3">DSM 23127</strain>
    </source>
</reference>
<dbReference type="STRING" id="570947.SAMN05421687_101209"/>
<accession>A0A1N7IJ31</accession>
<name>A0A1N7IJ31_9BACI</name>
<feature type="domain" description="Transcobalamin-like C-terminal" evidence="1">
    <location>
        <begin position="66"/>
        <end position="131"/>
    </location>
</feature>
<dbReference type="Pfam" id="PF14478">
    <property type="entry name" value="DUF4430"/>
    <property type="match status" value="1"/>
</dbReference>
<sequence>MKNVRNYAGAFVLTFVMLAGCQAESESSENNGEETQTQEEIEATVELTQNEGEEQVDEKEITVEEGTVLLEAMEDNFELEVEDGFITGIEGISAEDGEQKGWIYSVNGEEAQVGAGEYEIEDEDDIRFDFQSWE</sequence>
<dbReference type="Proteomes" id="UP000187608">
    <property type="component" value="Unassembled WGS sequence"/>
</dbReference>
<evidence type="ECO:0000313" key="3">
    <source>
        <dbReference type="Proteomes" id="UP000187608"/>
    </source>
</evidence>
<dbReference type="InterPro" id="IPR027954">
    <property type="entry name" value="Transcobalamin-like_C"/>
</dbReference>
<gene>
    <name evidence="2" type="ORF">SAMN05421687_101209</name>
</gene>
<keyword evidence="3" id="KW-1185">Reference proteome</keyword>
<organism evidence="2 3">
    <name type="scientific">Salimicrobium flavidum</name>
    <dbReference type="NCBI Taxonomy" id="570947"/>
    <lineage>
        <taxon>Bacteria</taxon>
        <taxon>Bacillati</taxon>
        <taxon>Bacillota</taxon>
        <taxon>Bacilli</taxon>
        <taxon>Bacillales</taxon>
        <taxon>Bacillaceae</taxon>
        <taxon>Salimicrobium</taxon>
    </lineage>
</organism>